<dbReference type="PANTHER" id="PTHR34075">
    <property type="entry name" value="BLR3430 PROTEIN"/>
    <property type="match status" value="1"/>
</dbReference>
<protein>
    <submittedName>
        <fullName evidence="3">OB-fold domain-containing protein</fullName>
    </submittedName>
</protein>
<sequence length="147" mass="16817">MNAPAAYTKPLPLIDDLNRPFWAAAKAHELRLPQCGSCGFIRVQFERWCPRCGSRDVRWPRLSGRGHVWSHCTFHRKYFPEFENDLPYNVALVELEEGPRLITNIVGIDRRDIRIGMPVEVSFDDVTETVSLVKFRPVPGPREGDAA</sequence>
<name>A0ABP8GM20_9BURK</name>
<dbReference type="EMBL" id="BAABFO010000004">
    <property type="protein sequence ID" value="GAA4326736.1"/>
    <property type="molecule type" value="Genomic_DNA"/>
</dbReference>
<feature type="domain" description="ChsH2 rubredoxin-like zinc ribbon" evidence="2">
    <location>
        <begin position="22"/>
        <end position="57"/>
    </location>
</feature>
<reference evidence="4" key="1">
    <citation type="journal article" date="2019" name="Int. J. Syst. Evol. Microbiol.">
        <title>The Global Catalogue of Microorganisms (GCM) 10K type strain sequencing project: providing services to taxonomists for standard genome sequencing and annotation.</title>
        <authorList>
            <consortium name="The Broad Institute Genomics Platform"/>
            <consortium name="The Broad Institute Genome Sequencing Center for Infectious Disease"/>
            <person name="Wu L."/>
            <person name="Ma J."/>
        </authorList>
    </citation>
    <scope>NUCLEOTIDE SEQUENCE [LARGE SCALE GENOMIC DNA]</scope>
    <source>
        <strain evidence="4">JCM 17666</strain>
    </source>
</reference>
<dbReference type="InterPro" id="IPR002878">
    <property type="entry name" value="ChsH2_C"/>
</dbReference>
<dbReference type="Pfam" id="PF12172">
    <property type="entry name" value="zf-ChsH2"/>
    <property type="match status" value="1"/>
</dbReference>
<feature type="domain" description="ChsH2 C-terminal OB-fold" evidence="1">
    <location>
        <begin position="59"/>
        <end position="124"/>
    </location>
</feature>
<evidence type="ECO:0000259" key="1">
    <source>
        <dbReference type="Pfam" id="PF01796"/>
    </source>
</evidence>
<gene>
    <name evidence="3" type="ORF">GCM10023144_10560</name>
</gene>
<organism evidence="3 4">
    <name type="scientific">Pigmentiphaga soli</name>
    <dbReference type="NCBI Taxonomy" id="1007095"/>
    <lineage>
        <taxon>Bacteria</taxon>
        <taxon>Pseudomonadati</taxon>
        <taxon>Pseudomonadota</taxon>
        <taxon>Betaproteobacteria</taxon>
        <taxon>Burkholderiales</taxon>
        <taxon>Alcaligenaceae</taxon>
        <taxon>Pigmentiphaga</taxon>
    </lineage>
</organism>
<dbReference type="RefSeq" id="WP_345247073.1">
    <property type="nucleotide sequence ID" value="NZ_BAABFO010000004.1"/>
</dbReference>
<dbReference type="Pfam" id="PF01796">
    <property type="entry name" value="OB_ChsH2_C"/>
    <property type="match status" value="1"/>
</dbReference>
<evidence type="ECO:0000259" key="2">
    <source>
        <dbReference type="Pfam" id="PF12172"/>
    </source>
</evidence>
<dbReference type="InterPro" id="IPR022002">
    <property type="entry name" value="ChsH2_Znr"/>
</dbReference>
<dbReference type="InterPro" id="IPR012340">
    <property type="entry name" value="NA-bd_OB-fold"/>
</dbReference>
<accession>A0ABP8GM20</accession>
<dbReference type="InterPro" id="IPR052513">
    <property type="entry name" value="Thioester_dehydratase-like"/>
</dbReference>
<dbReference type="SUPFAM" id="SSF50249">
    <property type="entry name" value="Nucleic acid-binding proteins"/>
    <property type="match status" value="1"/>
</dbReference>
<dbReference type="PANTHER" id="PTHR34075:SF5">
    <property type="entry name" value="BLR3430 PROTEIN"/>
    <property type="match status" value="1"/>
</dbReference>
<comment type="caution">
    <text evidence="3">The sequence shown here is derived from an EMBL/GenBank/DDBJ whole genome shotgun (WGS) entry which is preliminary data.</text>
</comment>
<evidence type="ECO:0000313" key="3">
    <source>
        <dbReference type="EMBL" id="GAA4326736.1"/>
    </source>
</evidence>
<evidence type="ECO:0000313" key="4">
    <source>
        <dbReference type="Proteomes" id="UP001501671"/>
    </source>
</evidence>
<dbReference type="Proteomes" id="UP001501671">
    <property type="component" value="Unassembled WGS sequence"/>
</dbReference>
<keyword evidence="4" id="KW-1185">Reference proteome</keyword>
<proteinExistence type="predicted"/>